<dbReference type="InParanoid" id="G0QMP9"/>
<dbReference type="AlphaFoldDB" id="G0QMP9"/>
<protein>
    <submittedName>
        <fullName evidence="4">Nucleolar protein, putative</fullName>
    </submittedName>
</protein>
<evidence type="ECO:0000256" key="1">
    <source>
        <dbReference type="ARBA" id="ARBA00004123"/>
    </source>
</evidence>
<gene>
    <name evidence="4" type="ORF">IMG5_051020</name>
</gene>
<dbReference type="EMBL" id="GL983435">
    <property type="protein sequence ID" value="EGR33505.1"/>
    <property type="molecule type" value="Genomic_DNA"/>
</dbReference>
<keyword evidence="5" id="KW-1185">Reference proteome</keyword>
<proteinExistence type="inferred from homology"/>
<dbReference type="OrthoDB" id="2019504at2759"/>
<dbReference type="eggNOG" id="KOG3911">
    <property type="taxonomic scope" value="Eukaryota"/>
</dbReference>
<accession>G0QMP9</accession>
<organism evidence="4 5">
    <name type="scientific">Ichthyophthirius multifiliis</name>
    <name type="common">White spot disease agent</name>
    <name type="synonym">Ich</name>
    <dbReference type="NCBI Taxonomy" id="5932"/>
    <lineage>
        <taxon>Eukaryota</taxon>
        <taxon>Sar</taxon>
        <taxon>Alveolata</taxon>
        <taxon>Ciliophora</taxon>
        <taxon>Intramacronucleata</taxon>
        <taxon>Oligohymenophorea</taxon>
        <taxon>Hymenostomatida</taxon>
        <taxon>Ophryoglenina</taxon>
        <taxon>Ichthyophthirius</taxon>
    </lineage>
</organism>
<dbReference type="GeneID" id="14909692"/>
<dbReference type="GO" id="GO:0030688">
    <property type="term" value="C:preribosome, small subunit precursor"/>
    <property type="evidence" value="ECO:0007669"/>
    <property type="project" value="InterPro"/>
</dbReference>
<dbReference type="InterPro" id="IPR010301">
    <property type="entry name" value="RRP1"/>
</dbReference>
<evidence type="ECO:0000313" key="5">
    <source>
        <dbReference type="Proteomes" id="UP000008983"/>
    </source>
</evidence>
<evidence type="ECO:0000256" key="2">
    <source>
        <dbReference type="ARBA" id="ARBA00006374"/>
    </source>
</evidence>
<comment type="subcellular location">
    <subcellularLocation>
        <location evidence="1">Nucleus</location>
    </subcellularLocation>
</comment>
<dbReference type="STRING" id="857967.G0QMP9"/>
<keyword evidence="3" id="KW-0539">Nucleus</keyword>
<dbReference type="RefSeq" id="XP_004037491.1">
    <property type="nucleotide sequence ID" value="XM_004037443.1"/>
</dbReference>
<dbReference type="Pfam" id="PF05997">
    <property type="entry name" value="Nop52"/>
    <property type="match status" value="1"/>
</dbReference>
<sequence length="113" mass="13666">MIIVKYGKEYFSVQKIQQNKKITLKKKAMWASDKEPNQQQLAEELSKLILSVNQQKLESILLWIQATFSIMNKEWSKIDYWRVNKFQSLIRKIFIQIVRFLQKKKYNQDVINL</sequence>
<dbReference type="Proteomes" id="UP000008983">
    <property type="component" value="Unassembled WGS sequence"/>
</dbReference>
<dbReference type="GO" id="GO:0006364">
    <property type="term" value="P:rRNA processing"/>
    <property type="evidence" value="ECO:0007669"/>
    <property type="project" value="InterPro"/>
</dbReference>
<name>G0QMP9_ICHMU</name>
<dbReference type="GO" id="GO:0005634">
    <property type="term" value="C:nucleus"/>
    <property type="evidence" value="ECO:0007669"/>
    <property type="project" value="UniProtKB-SubCell"/>
</dbReference>
<evidence type="ECO:0000256" key="3">
    <source>
        <dbReference type="ARBA" id="ARBA00023242"/>
    </source>
</evidence>
<reference evidence="4 5" key="1">
    <citation type="submission" date="2011-07" db="EMBL/GenBank/DDBJ databases">
        <authorList>
            <person name="Coyne R."/>
            <person name="Brami D."/>
            <person name="Johnson J."/>
            <person name="Hostetler J."/>
            <person name="Hannick L."/>
            <person name="Clark T."/>
            <person name="Cassidy-Hanley D."/>
            <person name="Inman J."/>
        </authorList>
    </citation>
    <scope>NUCLEOTIDE SEQUENCE [LARGE SCALE GENOMIC DNA]</scope>
    <source>
        <strain evidence="4 5">G5</strain>
    </source>
</reference>
<evidence type="ECO:0000313" key="4">
    <source>
        <dbReference type="EMBL" id="EGR33505.1"/>
    </source>
</evidence>
<comment type="similarity">
    <text evidence="2">Belongs to the RRP1 family.</text>
</comment>